<dbReference type="Proteomes" id="UP000827442">
    <property type="component" value="Segment"/>
</dbReference>
<sequence>MTIIIDEKEYSFPDYTLNYLDYRDLDNRIKTKIPQDIFNSLLNDLDCTKEFSCGRPMMTNYPMYARNINAYFYILETLNYTENNDEYKEYINKLIDVHTKNIKFEINNPYIPPITKSKKSKRKIITYKTKDLITGEDTFLIQDIKTKKYKVNKNPNVLDKPKKYTGRNLSEMYFDFTNKKEY</sequence>
<evidence type="ECO:0000313" key="1">
    <source>
        <dbReference type="EMBL" id="QWM90320.1"/>
    </source>
</evidence>
<protein>
    <submittedName>
        <fullName evidence="1">Uncharacterized protein</fullName>
    </submittedName>
</protein>
<reference evidence="1 2" key="1">
    <citation type="submission" date="2021-04" db="EMBL/GenBank/DDBJ databases">
        <authorList>
            <person name="Shkoporov A.N."/>
            <person name="Stockdale S.R."/>
            <person name="Guerin E."/>
            <person name="Ross R.P."/>
            <person name="Hill C."/>
        </authorList>
    </citation>
    <scope>NUCLEOTIDE SEQUENCE [LARGE SCALE GENOMIC DNA]</scope>
    <source>
        <strain evidence="2">cr17_1</strain>
    </source>
</reference>
<keyword evidence="2" id="KW-1185">Reference proteome</keyword>
<organism evidence="1 2">
    <name type="scientific">uncultured phage cr17_1</name>
    <dbReference type="NCBI Taxonomy" id="2986404"/>
    <lineage>
        <taxon>Viruses</taxon>
        <taxon>Duplodnaviria</taxon>
        <taxon>Heunggongvirae</taxon>
        <taxon>Uroviricota</taxon>
        <taxon>Caudoviricetes</taxon>
        <taxon>Crassvirales</taxon>
        <taxon>Intestiviridae</taxon>
        <taxon>Crudevirinae</taxon>
        <taxon>Endlipuvirus</taxon>
        <taxon>Endlipuvirus intestinihominis</taxon>
    </lineage>
</organism>
<dbReference type="RefSeq" id="YP_010359892.1">
    <property type="nucleotide sequence ID" value="NC_062778.1"/>
</dbReference>
<name>A0AAE7S221_9CAUD</name>
<accession>A0AAE7S221</accession>
<proteinExistence type="predicted"/>
<gene>
    <name evidence="1" type="primary">gp_25580</name>
</gene>
<evidence type="ECO:0000313" key="2">
    <source>
        <dbReference type="Proteomes" id="UP000827442"/>
    </source>
</evidence>
<dbReference type="EMBL" id="MZ130488">
    <property type="protein sequence ID" value="QWM90320.1"/>
    <property type="molecule type" value="Genomic_DNA"/>
</dbReference>
<dbReference type="KEGG" id="vg:75691652"/>
<dbReference type="GeneID" id="75691652"/>